<evidence type="ECO:0000313" key="2">
    <source>
        <dbReference type="Proteomes" id="UP000192907"/>
    </source>
</evidence>
<gene>
    <name evidence="1" type="ORF">SAMN06296036_104180</name>
</gene>
<dbReference type="EMBL" id="FWZT01000004">
    <property type="protein sequence ID" value="SMF06964.1"/>
    <property type="molecule type" value="Genomic_DNA"/>
</dbReference>
<protein>
    <submittedName>
        <fullName evidence="1">Uncharacterized protein</fullName>
    </submittedName>
</protein>
<dbReference type="RefSeq" id="WP_132316702.1">
    <property type="nucleotide sequence ID" value="NZ_FWZT01000004.1"/>
</dbReference>
<evidence type="ECO:0000313" key="1">
    <source>
        <dbReference type="EMBL" id="SMF06964.1"/>
    </source>
</evidence>
<reference evidence="2" key="1">
    <citation type="submission" date="2017-04" db="EMBL/GenBank/DDBJ databases">
        <authorList>
            <person name="Varghese N."/>
            <person name="Submissions S."/>
        </authorList>
    </citation>
    <scope>NUCLEOTIDE SEQUENCE [LARGE SCALE GENOMIC DNA]</scope>
    <source>
        <strain evidence="2">RKEM611</strain>
    </source>
</reference>
<organism evidence="1 2">
    <name type="scientific">Pseudobacteriovorax antillogorgiicola</name>
    <dbReference type="NCBI Taxonomy" id="1513793"/>
    <lineage>
        <taxon>Bacteria</taxon>
        <taxon>Pseudomonadati</taxon>
        <taxon>Bdellovibrionota</taxon>
        <taxon>Oligoflexia</taxon>
        <taxon>Oligoflexales</taxon>
        <taxon>Pseudobacteriovoracaceae</taxon>
        <taxon>Pseudobacteriovorax</taxon>
    </lineage>
</organism>
<accession>A0A1Y6BF82</accession>
<dbReference type="AlphaFoldDB" id="A0A1Y6BF82"/>
<dbReference type="STRING" id="1513793.SAMN06296036_104180"/>
<proteinExistence type="predicted"/>
<dbReference type="Proteomes" id="UP000192907">
    <property type="component" value="Unassembled WGS sequence"/>
</dbReference>
<dbReference type="SUPFAM" id="SSF56935">
    <property type="entry name" value="Porins"/>
    <property type="match status" value="1"/>
</dbReference>
<keyword evidence="2" id="KW-1185">Reference proteome</keyword>
<sequence length="278" mass="30316">MGLGNFLIVAATLVSAKEALAQEVVQTKHTEKTWGLSLTASLSETPIESSSVDHYRQYGLALVTSFRPSFPTTSWLKDPLLSAKFSYVDEIGYEDNNSNFQNTKLSFTGVGFDFTDDLKLSSEFSSYLATNDDSRKYYGFVGSIKIAPALAYTTAIPGLTLSAGLGVSYSYYEFETNKGGVFNPESLYEVSFGIGYEIEPVTFNIGGSNSTVFLADGSKKDDIYSGHASITYSQTDQLSYGLSLSKEDRTYGYDGLTPNLNFTYADQSLVTASVTYSL</sequence>
<name>A0A1Y6BF82_9BACT</name>